<evidence type="ECO:0000256" key="9">
    <source>
        <dbReference type="ARBA" id="ARBA00023067"/>
    </source>
</evidence>
<feature type="compositionally biased region" description="Polar residues" evidence="11">
    <location>
        <begin position="667"/>
        <end position="677"/>
    </location>
</feature>
<comment type="subcellular location">
    <subcellularLocation>
        <location evidence="1">Chromosome</location>
    </subcellularLocation>
    <subcellularLocation>
        <location evidence="2">Cytoplasm</location>
    </subcellularLocation>
</comment>
<evidence type="ECO:0000256" key="8">
    <source>
        <dbReference type="ARBA" id="ARBA00022776"/>
    </source>
</evidence>
<feature type="compositionally biased region" description="Basic residues" evidence="11">
    <location>
        <begin position="1"/>
        <end position="15"/>
    </location>
</feature>
<evidence type="ECO:0000256" key="4">
    <source>
        <dbReference type="ARBA" id="ARBA00016065"/>
    </source>
</evidence>
<evidence type="ECO:0000256" key="10">
    <source>
        <dbReference type="ARBA" id="ARBA00023306"/>
    </source>
</evidence>
<dbReference type="OrthoDB" id="362021at2759"/>
<dbReference type="RefSeq" id="XP_029320830.1">
    <property type="nucleotide sequence ID" value="XM_029464971.1"/>
</dbReference>
<evidence type="ECO:0000256" key="3">
    <source>
        <dbReference type="ARBA" id="ARBA00009471"/>
    </source>
</evidence>
<dbReference type="EMBL" id="CP028774">
    <property type="protein sequence ID" value="AWU75353.1"/>
    <property type="molecule type" value="Genomic_DNA"/>
</dbReference>
<evidence type="ECO:0000256" key="1">
    <source>
        <dbReference type="ARBA" id="ARBA00004286"/>
    </source>
</evidence>
<name>A0A2U9R236_PICKU</name>
<dbReference type="VEuPathDB" id="FungiDB:C5L36_0B05990"/>
<evidence type="ECO:0000313" key="13">
    <source>
        <dbReference type="Proteomes" id="UP000249293"/>
    </source>
</evidence>
<evidence type="ECO:0000256" key="7">
    <source>
        <dbReference type="ARBA" id="ARBA00022618"/>
    </source>
</evidence>
<sequence length="790" mass="90062">MEKIKRPKGYKRRNGSGKSLIAPKRTMGTVASKFIPQEEGSQQTQTQTQQPRSILDDDGEDDGELQILTKEGFEENIKLVTNNKITNDNTWKVPIIDYFYDMNHMRSMDGVSIDFHVASTTLDGCMKVISKRVDLVAKDTYELVDFFSNEKEGEGKRKRNVHNSDDENDADDDDYDDDYIDATKKKNTKKTEEILGSITRMTGLIQQNTTTDPVVRKLLSEFDEGGAKSLLLNTSRMKSNGKVMLDDAFNTATVVSVEEDEEMTKIGETSMIKTEDDELEKSFLNIKDEGKDSDQSEKKMNVTDPKADPTFKIENDVQILNLIDSFRPTIESGEFQNATICDEIKDIKSSVENLDYGTEYLNKLNERRAQDLKEESDEFPEFKVEYDYDIDNFDLNDPNQGNNGINNEAVSFDLPEDTEYNSGLNGVGDEVSFGNGQMDIDEESYNVEDIIKKETLLMKELDKRGNSRKRQSYWKIRTLNSKSGVISSSKVAGETENTEKGNGTVLQKHKKVAQKPEKSQYVIDFMNDTPDSNSNVLFVQRNAKPVPLNRVNVELTTIPDEKTWSSERLVTAFIKPKRRFRNIFTKKSTSSRAALYADREFWAAKYNDKEVMPSEEIDEDVADFLYDVMDKTDSGGKKESPHEDNLPDFANEFDAGGYDFDAPMEDNLQSQSQSTPGAKTETIPARKSSSWHQDQIHYERRSKKINIRALKKNIWDVTQEQVSLHPDLRLSEIVKDTYERYEGQERNELSTSFFFICMLHIANEEGLSIDKTDNLDDLIIHAQPSSTPIL</sequence>
<dbReference type="AlphaFoldDB" id="A0A2U9R236"/>
<dbReference type="Pfam" id="PF05786">
    <property type="entry name" value="Cnd2"/>
    <property type="match status" value="1"/>
</dbReference>
<organism evidence="12 13">
    <name type="scientific">Pichia kudriavzevii</name>
    <name type="common">Yeast</name>
    <name type="synonym">Issatchenkia orientalis</name>
    <dbReference type="NCBI Taxonomy" id="4909"/>
    <lineage>
        <taxon>Eukaryota</taxon>
        <taxon>Fungi</taxon>
        <taxon>Dikarya</taxon>
        <taxon>Ascomycota</taxon>
        <taxon>Saccharomycotina</taxon>
        <taxon>Pichiomycetes</taxon>
        <taxon>Pichiales</taxon>
        <taxon>Pichiaceae</taxon>
        <taxon>Pichia</taxon>
    </lineage>
</organism>
<reference evidence="12 13" key="1">
    <citation type="submission" date="2018-06" db="EMBL/GenBank/DDBJ databases">
        <title>Population genomics shows no distinction between pathogenic Candida krusei and environmental Pichia kudriavzevii: One species, four names.</title>
        <authorList>
            <person name="Douglass A.P."/>
            <person name="Offei B."/>
            <person name="Braun-Galleani S."/>
            <person name="Coughlan A.Y."/>
            <person name="Martos A."/>
            <person name="Ortiz-Merino R.A."/>
            <person name="Byrne K.P."/>
            <person name="Wolfe K.H."/>
        </authorList>
    </citation>
    <scope>NUCLEOTIDE SEQUENCE [LARGE SCALE GENOMIC DNA]</scope>
    <source>
        <strain evidence="12 13">CBS573</strain>
    </source>
</reference>
<protein>
    <recommendedName>
        <fullName evidence="4">Condensin complex subunit 2</fullName>
    </recommendedName>
</protein>
<evidence type="ECO:0000256" key="11">
    <source>
        <dbReference type="SAM" id="MobiDB-lite"/>
    </source>
</evidence>
<evidence type="ECO:0000313" key="12">
    <source>
        <dbReference type="EMBL" id="AWU75353.1"/>
    </source>
</evidence>
<keyword evidence="9" id="KW-0226">DNA condensation</keyword>
<dbReference type="GO" id="GO:0051301">
    <property type="term" value="P:cell division"/>
    <property type="evidence" value="ECO:0007669"/>
    <property type="project" value="UniProtKB-KW"/>
</dbReference>
<accession>A0A2U9R236</accession>
<evidence type="ECO:0000256" key="5">
    <source>
        <dbReference type="ARBA" id="ARBA00022454"/>
    </source>
</evidence>
<keyword evidence="13" id="KW-1185">Reference proteome</keyword>
<dbReference type="PANTHER" id="PTHR13108">
    <property type="entry name" value="CONDENSIN COMPLEX SUBUNIT 2"/>
    <property type="match status" value="1"/>
</dbReference>
<evidence type="ECO:0000256" key="6">
    <source>
        <dbReference type="ARBA" id="ARBA00022490"/>
    </source>
</evidence>
<comment type="similarity">
    <text evidence="3">Belongs to the CND2 (condensin subunit 2) family.</text>
</comment>
<feature type="compositionally biased region" description="Acidic residues" evidence="11">
    <location>
        <begin position="166"/>
        <end position="177"/>
    </location>
</feature>
<keyword evidence="7" id="KW-0132">Cell division</keyword>
<keyword evidence="10" id="KW-0131">Cell cycle</keyword>
<proteinExistence type="inferred from homology"/>
<dbReference type="GO" id="GO:0005737">
    <property type="term" value="C:cytoplasm"/>
    <property type="evidence" value="ECO:0007669"/>
    <property type="project" value="UniProtKB-SubCell"/>
</dbReference>
<feature type="region of interest" description="Disordered" evidence="11">
    <location>
        <begin position="152"/>
        <end position="177"/>
    </location>
</feature>
<keyword evidence="5" id="KW-0158">Chromosome</keyword>
<feature type="region of interest" description="Disordered" evidence="11">
    <location>
        <begin position="287"/>
        <end position="307"/>
    </location>
</feature>
<feature type="region of interest" description="Disordered" evidence="11">
    <location>
        <begin position="1"/>
        <end position="61"/>
    </location>
</feature>
<dbReference type="GO" id="GO:0007076">
    <property type="term" value="P:mitotic chromosome condensation"/>
    <property type="evidence" value="ECO:0007669"/>
    <property type="project" value="InterPro"/>
</dbReference>
<dbReference type="GO" id="GO:0000796">
    <property type="term" value="C:condensin complex"/>
    <property type="evidence" value="ECO:0007669"/>
    <property type="project" value="InterPro"/>
</dbReference>
<gene>
    <name evidence="12" type="ORF">C5L36_0B05990</name>
</gene>
<dbReference type="GO" id="GO:0003682">
    <property type="term" value="F:chromatin binding"/>
    <property type="evidence" value="ECO:0007669"/>
    <property type="project" value="TreeGrafter"/>
</dbReference>
<evidence type="ECO:0000256" key="2">
    <source>
        <dbReference type="ARBA" id="ARBA00004496"/>
    </source>
</evidence>
<dbReference type="GeneID" id="40383118"/>
<dbReference type="PANTHER" id="PTHR13108:SF9">
    <property type="entry name" value="CONDENSIN COMPLEX SUBUNIT 2"/>
    <property type="match status" value="1"/>
</dbReference>
<feature type="region of interest" description="Disordered" evidence="11">
    <location>
        <begin position="660"/>
        <end position="694"/>
    </location>
</feature>
<dbReference type="KEGG" id="pkz:C5L36_0B05990"/>
<keyword evidence="8" id="KW-0498">Mitosis</keyword>
<dbReference type="InterPro" id="IPR022816">
    <property type="entry name" value="Condensin_barren_su2"/>
</dbReference>
<dbReference type="Proteomes" id="UP000249293">
    <property type="component" value="Chromosome 2"/>
</dbReference>
<keyword evidence="6" id="KW-0963">Cytoplasm</keyword>
<dbReference type="STRING" id="4909.A0A2U9R236"/>